<sequence>MKFDSVFPGVLALAVLGTSPLLAQDLVYQLNERPVSQSEPFFPMENGLAYADGATLGGSERFVTEASLRVLSSIERTGDVTFSLYGVTAADPSGGQPGVTPGALAAFQPGATALGSVTLSSVNFGGGFAPTELIFSGLDTLVGDDLFWAIEFSEVTGLEQDPLFGVFLGDSGTLPVAGSATDPSRLYRRGSGASSWELAAFDDPTFAERNPPLTSSLAVSISATAVPEPTVAVLGLLGAMGLLRRRRAA</sequence>
<name>A0A934RFF9_9BACT</name>
<gene>
    <name evidence="1" type="ORF">JIN81_16540</name>
</gene>
<evidence type="ECO:0000313" key="1">
    <source>
        <dbReference type="EMBL" id="MBK1828643.1"/>
    </source>
</evidence>
<comment type="caution">
    <text evidence="1">The sequence shown here is derived from an EMBL/GenBank/DDBJ whole genome shotgun (WGS) entry which is preliminary data.</text>
</comment>
<accession>A0A934RFF9</accession>
<proteinExistence type="predicted"/>
<protein>
    <submittedName>
        <fullName evidence="1">Uncharacterized protein</fullName>
    </submittedName>
</protein>
<evidence type="ECO:0000313" key="2">
    <source>
        <dbReference type="Proteomes" id="UP000658278"/>
    </source>
</evidence>
<reference evidence="1" key="1">
    <citation type="submission" date="2021-01" db="EMBL/GenBank/DDBJ databases">
        <title>Modified the classification status of verrucomicrobia.</title>
        <authorList>
            <person name="Feng X."/>
        </authorList>
    </citation>
    <scope>NUCLEOTIDE SEQUENCE</scope>
    <source>
        <strain evidence="1">KCTC 22201</strain>
    </source>
</reference>
<organism evidence="1 2">
    <name type="scientific">Haloferula rosea</name>
    <dbReference type="NCBI Taxonomy" id="490093"/>
    <lineage>
        <taxon>Bacteria</taxon>
        <taxon>Pseudomonadati</taxon>
        <taxon>Verrucomicrobiota</taxon>
        <taxon>Verrucomicrobiia</taxon>
        <taxon>Verrucomicrobiales</taxon>
        <taxon>Verrucomicrobiaceae</taxon>
        <taxon>Haloferula</taxon>
    </lineage>
</organism>
<dbReference type="Proteomes" id="UP000658278">
    <property type="component" value="Unassembled WGS sequence"/>
</dbReference>
<keyword evidence="2" id="KW-1185">Reference proteome</keyword>
<dbReference type="RefSeq" id="WP_200282491.1">
    <property type="nucleotide sequence ID" value="NZ_JAENII010000015.1"/>
</dbReference>
<dbReference type="EMBL" id="JAENII010000015">
    <property type="protein sequence ID" value="MBK1828643.1"/>
    <property type="molecule type" value="Genomic_DNA"/>
</dbReference>
<dbReference type="AlphaFoldDB" id="A0A934RFF9"/>